<dbReference type="AlphaFoldDB" id="M6FQP5"/>
<dbReference type="PANTHER" id="PTHR23084">
    <property type="entry name" value="PHOSPHATIDYLINOSITOL-4-PHOSPHATE 5-KINASE RELATED"/>
    <property type="match status" value="1"/>
</dbReference>
<dbReference type="PANTHER" id="PTHR23084:SF263">
    <property type="entry name" value="MORN REPEAT-CONTAINING PROTEIN 1"/>
    <property type="match status" value="1"/>
</dbReference>
<gene>
    <name evidence="3" type="ORF">LEP1GSC038_3340</name>
</gene>
<dbReference type="InterPro" id="IPR003409">
    <property type="entry name" value="MORN"/>
</dbReference>
<name>M6FQP5_9LEPT</name>
<evidence type="ECO:0000313" key="3">
    <source>
        <dbReference type="EMBL" id="EMM72464.1"/>
    </source>
</evidence>
<dbReference type="EMBL" id="AFJM02000040">
    <property type="protein sequence ID" value="EMM72464.1"/>
    <property type="molecule type" value="Genomic_DNA"/>
</dbReference>
<organism evidence="3 4">
    <name type="scientific">Leptospira weilii str. 2006001855</name>
    <dbReference type="NCBI Taxonomy" id="996804"/>
    <lineage>
        <taxon>Bacteria</taxon>
        <taxon>Pseudomonadati</taxon>
        <taxon>Spirochaetota</taxon>
        <taxon>Spirochaetia</taxon>
        <taxon>Leptospirales</taxon>
        <taxon>Leptospiraceae</taxon>
        <taxon>Leptospira</taxon>
    </lineage>
</organism>
<evidence type="ECO:0000256" key="1">
    <source>
        <dbReference type="ARBA" id="ARBA00022737"/>
    </source>
</evidence>
<accession>M6FQP5</accession>
<proteinExistence type="predicted"/>
<sequence length="212" mass="23997">MEEEMVLFKSNRKKIFTLGVVLFLYFVLADCGKKNKVTSKKENVKASSSQKKSDLDLEPELKERRFFQEDAFGQPKKYIESEESTSDNKIYRPSQKSAKPLSSYLGSAPGCKNGNCKNGPGIYVYDTGEIYSGGFKNDKRHGYGDIRYQDGDRYSGYFQNDKKAGTGTYWFANGSVFTGRFYDDGESAEGYLTIGKKRKECSIIRNKLNCHG</sequence>
<reference evidence="3 4" key="1">
    <citation type="submission" date="2013-01" db="EMBL/GenBank/DDBJ databases">
        <authorList>
            <person name="Harkins D.M."/>
            <person name="Durkin A.S."/>
            <person name="Brinkac L.M."/>
            <person name="Haft D.H."/>
            <person name="Selengut J.D."/>
            <person name="Sanka R."/>
            <person name="DePew J."/>
            <person name="Purushe J."/>
            <person name="Hospenthal D.R."/>
            <person name="Murray C.K."/>
            <person name="Pimentel G."/>
            <person name="Wasfy M."/>
            <person name="Vinetz J.M."/>
            <person name="Sutton G.G."/>
            <person name="Nierman W.C."/>
            <person name="Fouts D.E."/>
        </authorList>
    </citation>
    <scope>NUCLEOTIDE SEQUENCE [LARGE SCALE GENOMIC DNA]</scope>
    <source>
        <strain evidence="3 4">2006001855</strain>
    </source>
</reference>
<comment type="caution">
    <text evidence="3">The sequence shown here is derived from an EMBL/GenBank/DDBJ whole genome shotgun (WGS) entry which is preliminary data.</text>
</comment>
<evidence type="ECO:0000256" key="2">
    <source>
        <dbReference type="SAM" id="MobiDB-lite"/>
    </source>
</evidence>
<dbReference type="Gene3D" id="2.20.110.10">
    <property type="entry name" value="Histone H3 K4-specific methyltransferase SET7/9 N-terminal domain"/>
    <property type="match status" value="1"/>
</dbReference>
<dbReference type="Pfam" id="PF02493">
    <property type="entry name" value="MORN"/>
    <property type="match status" value="2"/>
</dbReference>
<dbReference type="Proteomes" id="UP000012101">
    <property type="component" value="Unassembled WGS sequence"/>
</dbReference>
<keyword evidence="1" id="KW-0677">Repeat</keyword>
<evidence type="ECO:0000313" key="4">
    <source>
        <dbReference type="Proteomes" id="UP000012101"/>
    </source>
</evidence>
<dbReference type="SMART" id="SM00698">
    <property type="entry name" value="MORN"/>
    <property type="match status" value="2"/>
</dbReference>
<feature type="region of interest" description="Disordered" evidence="2">
    <location>
        <begin position="78"/>
        <end position="101"/>
    </location>
</feature>
<protein>
    <submittedName>
        <fullName evidence="3">MORN repeat protein</fullName>
    </submittedName>
</protein>
<dbReference type="SUPFAM" id="SSF82185">
    <property type="entry name" value="Histone H3 K4-specific methyltransferase SET7/9 N-terminal domain"/>
    <property type="match status" value="1"/>
</dbReference>